<dbReference type="Gene3D" id="3.40.50.300">
    <property type="entry name" value="P-loop containing nucleotide triphosphate hydrolases"/>
    <property type="match status" value="1"/>
</dbReference>
<evidence type="ECO:0000313" key="3">
    <source>
        <dbReference type="Proteomes" id="UP000036367"/>
    </source>
</evidence>
<keyword evidence="3" id="KW-1185">Reference proteome</keyword>
<reference evidence="2" key="1">
    <citation type="submission" date="2015-05" db="EMBL/GenBank/DDBJ databases">
        <title>Permanent draft genome of Rhodopirellula islandicus K833.</title>
        <authorList>
            <person name="Kizina J."/>
            <person name="Richter M."/>
            <person name="Glockner F.O."/>
            <person name="Harder J."/>
        </authorList>
    </citation>
    <scope>NUCLEOTIDE SEQUENCE [LARGE SCALE GENOMIC DNA]</scope>
    <source>
        <strain evidence="2">K833</strain>
    </source>
</reference>
<dbReference type="PATRIC" id="fig|595434.4.peg.5324"/>
<feature type="domain" description="Sulfotransferase" evidence="1">
    <location>
        <begin position="20"/>
        <end position="182"/>
    </location>
</feature>
<evidence type="ECO:0000259" key="1">
    <source>
        <dbReference type="Pfam" id="PF00685"/>
    </source>
</evidence>
<proteinExistence type="predicted"/>
<dbReference type="InterPro" id="IPR027417">
    <property type="entry name" value="P-loop_NTPase"/>
</dbReference>
<sequence>MIGYDTFAELQKPEQWRSFFVVRDPRDLVVSRYHSARFSHREIGNIADVRKLMSAMTDEEGLVYTIEERFQELADIIKSWIKAVQEEGNQSRMRIVRFEDLTAKNNAAVWHEMLQHLDVQVPESTLESILSFYHHSRLKPPGGKSLAKTEKYRSGKHGEWRSHFTPLLTERFEQRFGDLVQELGYGDA</sequence>
<dbReference type="GO" id="GO:0008146">
    <property type="term" value="F:sulfotransferase activity"/>
    <property type="evidence" value="ECO:0007669"/>
    <property type="project" value="InterPro"/>
</dbReference>
<dbReference type="EMBL" id="LECT01000044">
    <property type="protein sequence ID" value="KLU02542.1"/>
    <property type="molecule type" value="Genomic_DNA"/>
</dbReference>
<dbReference type="STRING" id="595434.RISK_005608"/>
<comment type="caution">
    <text evidence="2">The sequence shown here is derived from an EMBL/GenBank/DDBJ whole genome shotgun (WGS) entry which is preliminary data.</text>
</comment>
<evidence type="ECO:0000313" key="2">
    <source>
        <dbReference type="EMBL" id="KLU02542.1"/>
    </source>
</evidence>
<name>A0A0J1B728_RHOIS</name>
<protein>
    <submittedName>
        <fullName evidence="2">ABC transporter</fullName>
    </submittedName>
</protein>
<organism evidence="2 3">
    <name type="scientific">Rhodopirellula islandica</name>
    <dbReference type="NCBI Taxonomy" id="595434"/>
    <lineage>
        <taxon>Bacteria</taxon>
        <taxon>Pseudomonadati</taxon>
        <taxon>Planctomycetota</taxon>
        <taxon>Planctomycetia</taxon>
        <taxon>Pirellulales</taxon>
        <taxon>Pirellulaceae</taxon>
        <taxon>Rhodopirellula</taxon>
    </lineage>
</organism>
<gene>
    <name evidence="2" type="ORF">RISK_005608</name>
</gene>
<dbReference type="SUPFAM" id="SSF52540">
    <property type="entry name" value="P-loop containing nucleoside triphosphate hydrolases"/>
    <property type="match status" value="1"/>
</dbReference>
<dbReference type="Pfam" id="PF00685">
    <property type="entry name" value="Sulfotransfer_1"/>
    <property type="match status" value="1"/>
</dbReference>
<accession>A0A0J1B728</accession>
<dbReference type="InterPro" id="IPR000863">
    <property type="entry name" value="Sulfotransferase_dom"/>
</dbReference>
<dbReference type="AlphaFoldDB" id="A0A0J1B728"/>
<dbReference type="Proteomes" id="UP000036367">
    <property type="component" value="Unassembled WGS sequence"/>
</dbReference>